<proteinExistence type="predicted"/>
<name>A0A1G2UMU0_9BACT</name>
<dbReference type="EMBL" id="MHWP01000010">
    <property type="protein sequence ID" value="OHB10718.1"/>
    <property type="molecule type" value="Genomic_DNA"/>
</dbReference>
<evidence type="ECO:0000313" key="2">
    <source>
        <dbReference type="Proteomes" id="UP000177202"/>
    </source>
</evidence>
<reference evidence="1 2" key="1">
    <citation type="journal article" date="2016" name="Nat. Commun.">
        <title>Thousands of microbial genomes shed light on interconnected biogeochemical processes in an aquifer system.</title>
        <authorList>
            <person name="Anantharaman K."/>
            <person name="Brown C.T."/>
            <person name="Hug L.A."/>
            <person name="Sharon I."/>
            <person name="Castelle C.J."/>
            <person name="Probst A.J."/>
            <person name="Thomas B.C."/>
            <person name="Singh A."/>
            <person name="Wilkins M.J."/>
            <person name="Karaoz U."/>
            <person name="Brodie E.L."/>
            <person name="Williams K.H."/>
            <person name="Hubbard S.S."/>
            <person name="Banfield J.F."/>
        </authorList>
    </citation>
    <scope>NUCLEOTIDE SEQUENCE [LARGE SCALE GENOMIC DNA]</scope>
</reference>
<dbReference type="Proteomes" id="UP000177202">
    <property type="component" value="Unassembled WGS sequence"/>
</dbReference>
<protein>
    <recommendedName>
        <fullName evidence="3">DUF5680 domain-containing protein</fullName>
    </recommendedName>
</protein>
<sequence>MDLSHVEAMFFTAMQAGYAVEGVSKAQVTDMPGHKEIRYEEKPDFLFVDRWCVNPDSEKSAGTTTIWYQSKPVWFMSYGGVYPQAYIPFLKLALRRQYCEDGHFNGGRGPATLVDQASGLIYMNRPKLNEFSQFRGREELFGIPRGGCVAELAGYHEYWGMSLI</sequence>
<organism evidence="1 2">
    <name type="scientific">Candidatus Zambryskibacteria bacterium RIFCSPLOWO2_02_FULL_44_12b</name>
    <dbReference type="NCBI Taxonomy" id="1802772"/>
    <lineage>
        <taxon>Bacteria</taxon>
        <taxon>Candidatus Zambryskiibacteriota</taxon>
    </lineage>
</organism>
<dbReference type="AlphaFoldDB" id="A0A1G2UMU0"/>
<dbReference type="STRING" id="1802772.A3H60_00890"/>
<comment type="caution">
    <text evidence="1">The sequence shown here is derived from an EMBL/GenBank/DDBJ whole genome shotgun (WGS) entry which is preliminary data.</text>
</comment>
<gene>
    <name evidence="1" type="ORF">A3H60_00890</name>
</gene>
<evidence type="ECO:0000313" key="1">
    <source>
        <dbReference type="EMBL" id="OHB10718.1"/>
    </source>
</evidence>
<accession>A0A1G2UMU0</accession>
<evidence type="ECO:0008006" key="3">
    <source>
        <dbReference type="Google" id="ProtNLM"/>
    </source>
</evidence>